<protein>
    <submittedName>
        <fullName evidence="1">Uncharacterized protein</fullName>
    </submittedName>
</protein>
<proteinExistence type="predicted"/>
<organism evidence="1">
    <name type="scientific">Salmonella phage FSL SP-062</name>
    <dbReference type="NCBI Taxonomy" id="1173759"/>
    <lineage>
        <taxon>Viruses</taxon>
        <taxon>Duplodnaviria</taxon>
        <taxon>Heunggongvirae</taxon>
        <taxon>Uroviricota</taxon>
        <taxon>Caudoviricetes</taxon>
        <taxon>Nonanavirus</taxon>
    </lineage>
</organism>
<sequence>MTIFKNAAGDTVAYLPKVVITDPACVDYDHRKQSDASYGDLCDDIIRGCDIGIERLQKLREEYEKRSVQAAMGLPPVFDTPTGV</sequence>
<evidence type="ECO:0000313" key="1">
    <source>
        <dbReference type="EMBL" id="AGF89316.1"/>
    </source>
</evidence>
<name>S4TR02_9CAUD</name>
<dbReference type="EMBL" id="KC139633">
    <property type="protein sequence ID" value="AGF89316.1"/>
    <property type="molecule type" value="Genomic_DNA"/>
</dbReference>
<accession>S4TR02</accession>
<reference evidence="1" key="1">
    <citation type="journal article" date="2013" name="BMC Genomics">
        <title>Genomic characterization provides new insight into Salmonella phage diversity.</title>
        <authorList>
            <person name="Moreno Switt A.I."/>
            <person name="Orsi R.H."/>
            <person name="den Bakker H.C."/>
            <person name="Vongkamjan K."/>
            <person name="Altier C."/>
            <person name="Wiedmann M."/>
        </authorList>
    </citation>
    <scope>NUCLEOTIDE SEQUENCE</scope>
</reference>
<gene>
    <name evidence="1" type="ORF">SP062_00180</name>
</gene>